<proteinExistence type="predicted"/>
<comment type="caution">
    <text evidence="3">The sequence shown here is derived from an EMBL/GenBank/DDBJ whole genome shotgun (WGS) entry which is preliminary data.</text>
</comment>
<dbReference type="Pfam" id="PF01557">
    <property type="entry name" value="FAA_hydrolase"/>
    <property type="match status" value="1"/>
</dbReference>
<name>A0ABP8HAL4_9BURK</name>
<dbReference type="InterPro" id="IPR011234">
    <property type="entry name" value="Fumarylacetoacetase-like_C"/>
</dbReference>
<dbReference type="PANTHER" id="PTHR30143">
    <property type="entry name" value="ACID HYDRATASE"/>
    <property type="match status" value="1"/>
</dbReference>
<dbReference type="RefSeq" id="WP_345250763.1">
    <property type="nucleotide sequence ID" value="NZ_BAABFO010000015.1"/>
</dbReference>
<keyword evidence="1" id="KW-0456">Lyase</keyword>
<evidence type="ECO:0000313" key="3">
    <source>
        <dbReference type="EMBL" id="GAA4336523.1"/>
    </source>
</evidence>
<dbReference type="PANTHER" id="PTHR30143:SF0">
    <property type="entry name" value="2-KETO-4-PENTENOATE HYDRATASE"/>
    <property type="match status" value="1"/>
</dbReference>
<keyword evidence="4" id="KW-1185">Reference proteome</keyword>
<dbReference type="InterPro" id="IPR036663">
    <property type="entry name" value="Fumarylacetoacetase_C_sf"/>
</dbReference>
<gene>
    <name evidence="3" type="ORF">GCM10023144_30940</name>
</gene>
<dbReference type="SUPFAM" id="SSF56529">
    <property type="entry name" value="FAH"/>
    <property type="match status" value="1"/>
</dbReference>
<reference evidence="4" key="1">
    <citation type="journal article" date="2019" name="Int. J. Syst. Evol. Microbiol.">
        <title>The Global Catalogue of Microorganisms (GCM) 10K type strain sequencing project: providing services to taxonomists for standard genome sequencing and annotation.</title>
        <authorList>
            <consortium name="The Broad Institute Genomics Platform"/>
            <consortium name="The Broad Institute Genome Sequencing Center for Infectious Disease"/>
            <person name="Wu L."/>
            <person name="Ma J."/>
        </authorList>
    </citation>
    <scope>NUCLEOTIDE SEQUENCE [LARGE SCALE GENOMIC DNA]</scope>
    <source>
        <strain evidence="4">JCM 17666</strain>
    </source>
</reference>
<sequence>MTTDDILDYLERQIALSEPFQDIVEVVPGISIDDSYRLMLAVARRKCAKGDRLIGYKAAYTSKAMQQANGMDEPIVGCLMQSGLADESAPIALKPQIHTIVEPEIAVLLKKDLAGPGLTWLDVANATEGVFPAIEYADWSIGGKTRSRQMGIATHKSTGGIVVGGPLSSLSGLDLRSEGAAIRLNGQPRGSGTGVEVLGNPLGVVAEIANVLSRFDTGLAAGMIVMTGSLVQAVPVSAGDAIQVDFTRLGSVNVRFA</sequence>
<dbReference type="GO" id="GO:0016787">
    <property type="term" value="F:hydrolase activity"/>
    <property type="evidence" value="ECO:0007669"/>
    <property type="project" value="UniProtKB-KW"/>
</dbReference>
<dbReference type="Gene3D" id="3.90.850.10">
    <property type="entry name" value="Fumarylacetoacetase-like, C-terminal domain"/>
    <property type="match status" value="1"/>
</dbReference>
<dbReference type="EMBL" id="BAABFO010000015">
    <property type="protein sequence ID" value="GAA4336523.1"/>
    <property type="molecule type" value="Genomic_DNA"/>
</dbReference>
<evidence type="ECO:0000256" key="1">
    <source>
        <dbReference type="ARBA" id="ARBA00023239"/>
    </source>
</evidence>
<evidence type="ECO:0000259" key="2">
    <source>
        <dbReference type="Pfam" id="PF01557"/>
    </source>
</evidence>
<dbReference type="Proteomes" id="UP001501671">
    <property type="component" value="Unassembled WGS sequence"/>
</dbReference>
<feature type="domain" description="Fumarylacetoacetase-like C-terminal" evidence="2">
    <location>
        <begin position="65"/>
        <end position="255"/>
    </location>
</feature>
<protein>
    <submittedName>
        <fullName evidence="3">Fumarylacetoacetate hydrolase family protein</fullName>
    </submittedName>
</protein>
<organism evidence="3 4">
    <name type="scientific">Pigmentiphaga soli</name>
    <dbReference type="NCBI Taxonomy" id="1007095"/>
    <lineage>
        <taxon>Bacteria</taxon>
        <taxon>Pseudomonadati</taxon>
        <taxon>Pseudomonadota</taxon>
        <taxon>Betaproteobacteria</taxon>
        <taxon>Burkholderiales</taxon>
        <taxon>Alcaligenaceae</taxon>
        <taxon>Pigmentiphaga</taxon>
    </lineage>
</organism>
<evidence type="ECO:0000313" key="4">
    <source>
        <dbReference type="Proteomes" id="UP001501671"/>
    </source>
</evidence>
<keyword evidence="3" id="KW-0378">Hydrolase</keyword>
<accession>A0ABP8HAL4</accession>
<dbReference type="InterPro" id="IPR050772">
    <property type="entry name" value="Hydratase-Decarb/MhpD_sf"/>
</dbReference>